<name>A0A165BVY6_EXIGL</name>
<dbReference type="AlphaFoldDB" id="A0A165BVY6"/>
<dbReference type="Proteomes" id="UP000077266">
    <property type="component" value="Unassembled WGS sequence"/>
</dbReference>
<dbReference type="PANTHER" id="PTHR36223">
    <property type="entry name" value="BETA-LACTAMASE-TYPE TRANSPEPTIDASE FOLD DOMAIN CONTAINING PROTEIN"/>
    <property type="match status" value="1"/>
</dbReference>
<evidence type="ECO:0000313" key="4">
    <source>
        <dbReference type="Proteomes" id="UP000077266"/>
    </source>
</evidence>
<proteinExistence type="predicted"/>
<dbReference type="InParanoid" id="A0A165BVY6"/>
<feature type="domain" description="DUF7918" evidence="2">
    <location>
        <begin position="16"/>
        <end position="224"/>
    </location>
</feature>
<dbReference type="InterPro" id="IPR057678">
    <property type="entry name" value="DUF7918"/>
</dbReference>
<accession>A0A165BVY6</accession>
<gene>
    <name evidence="3" type="ORF">EXIGLDRAFT_844690</name>
</gene>
<keyword evidence="4" id="KW-1185">Reference proteome</keyword>
<organism evidence="3 4">
    <name type="scientific">Exidia glandulosa HHB12029</name>
    <dbReference type="NCBI Taxonomy" id="1314781"/>
    <lineage>
        <taxon>Eukaryota</taxon>
        <taxon>Fungi</taxon>
        <taxon>Dikarya</taxon>
        <taxon>Basidiomycota</taxon>
        <taxon>Agaricomycotina</taxon>
        <taxon>Agaricomycetes</taxon>
        <taxon>Auriculariales</taxon>
        <taxon>Exidiaceae</taxon>
        <taxon>Exidia</taxon>
    </lineage>
</organism>
<dbReference type="EMBL" id="KV426399">
    <property type="protein sequence ID" value="KZV81338.1"/>
    <property type="molecule type" value="Genomic_DNA"/>
</dbReference>
<dbReference type="Pfam" id="PF25534">
    <property type="entry name" value="DUF7918"/>
    <property type="match status" value="1"/>
</dbReference>
<sequence length="320" mass="34573">MNPPPTSLAHLGFESWVSCEGAPVPVYGVEQHGNKMTCWIASEAGKEFAVHTKMVDRTVRLNVTSRVSVDGAYIEGHVLGTVQPCADAEAKVIGVPLGASSYQKLAFSTLSMSDADSATKDKAVLATLGTIAVKINRCALVGGKYAAPAADVGAVPDHLKPGKLTVHERAKKLGGHHAILGAVEQVPHRILVSTQDIDPRGTSYIEFEFKYRPKDVLRAQDIIPVERQPTPVAHQEPAKRPRESSALGDTTNADRPAKKAKRPKDDPAEEDAAGLRARIRELEARLEAHGDSVDVKPKIERIHASRAFKNDQVIDLTEDD</sequence>
<reference evidence="3 4" key="1">
    <citation type="journal article" date="2016" name="Mol. Biol. Evol.">
        <title>Comparative Genomics of Early-Diverging Mushroom-Forming Fungi Provides Insights into the Origins of Lignocellulose Decay Capabilities.</title>
        <authorList>
            <person name="Nagy L.G."/>
            <person name="Riley R."/>
            <person name="Tritt A."/>
            <person name="Adam C."/>
            <person name="Daum C."/>
            <person name="Floudas D."/>
            <person name="Sun H."/>
            <person name="Yadav J.S."/>
            <person name="Pangilinan J."/>
            <person name="Larsson K.H."/>
            <person name="Matsuura K."/>
            <person name="Barry K."/>
            <person name="Labutti K."/>
            <person name="Kuo R."/>
            <person name="Ohm R.A."/>
            <person name="Bhattacharya S.S."/>
            <person name="Shirouzu T."/>
            <person name="Yoshinaga Y."/>
            <person name="Martin F.M."/>
            <person name="Grigoriev I.V."/>
            <person name="Hibbett D.S."/>
        </authorList>
    </citation>
    <scope>NUCLEOTIDE SEQUENCE [LARGE SCALE GENOMIC DNA]</scope>
    <source>
        <strain evidence="3 4">HHB12029</strain>
    </source>
</reference>
<dbReference type="PANTHER" id="PTHR36223:SF1">
    <property type="entry name" value="TRANSCRIPTION ELONGATION FACTOR EAF N-TERMINAL DOMAIN-CONTAINING PROTEIN"/>
    <property type="match status" value="1"/>
</dbReference>
<protein>
    <recommendedName>
        <fullName evidence="2">DUF7918 domain-containing protein</fullName>
    </recommendedName>
</protein>
<dbReference type="OrthoDB" id="3364132at2759"/>
<evidence type="ECO:0000259" key="2">
    <source>
        <dbReference type="Pfam" id="PF25534"/>
    </source>
</evidence>
<evidence type="ECO:0000256" key="1">
    <source>
        <dbReference type="SAM" id="MobiDB-lite"/>
    </source>
</evidence>
<evidence type="ECO:0000313" key="3">
    <source>
        <dbReference type="EMBL" id="KZV81338.1"/>
    </source>
</evidence>
<dbReference type="STRING" id="1314781.A0A165BVY6"/>
<feature type="region of interest" description="Disordered" evidence="1">
    <location>
        <begin position="222"/>
        <end position="276"/>
    </location>
</feature>